<comment type="caution">
    <text evidence="2">The sequence shown here is derived from an EMBL/GenBank/DDBJ whole genome shotgun (WGS) entry which is preliminary data.</text>
</comment>
<dbReference type="Proteomes" id="UP001242480">
    <property type="component" value="Unassembled WGS sequence"/>
</dbReference>
<keyword evidence="3" id="KW-1185">Reference proteome</keyword>
<gene>
    <name evidence="2" type="ORF">QO011_006938</name>
</gene>
<evidence type="ECO:0000256" key="1">
    <source>
        <dbReference type="SAM" id="MobiDB-lite"/>
    </source>
</evidence>
<evidence type="ECO:0000313" key="2">
    <source>
        <dbReference type="EMBL" id="MDQ0473899.1"/>
    </source>
</evidence>
<name>A0ABU0JI11_9HYPH</name>
<sequence length="204" mass="22181">MDEAMLLLGGLRALRPVRSTAHSPAMPARHRRGTCGRTSPAGLARPYARSKAGLDGNSTLEYAGYFRKFAASKNNRRLSILNLIRCHLAIGANPLVRRGIEFVVHVNRAAYGIATIATPSHAQISISAKKCIVIGLLLALLFQRKLHHAVGESVGALSKAEIDALRPVIRGLTSISLVCRAGRQKCDEDQELRASQNAHFVFLR</sequence>
<organism evidence="2 3">
    <name type="scientific">Labrys wisconsinensis</name>
    <dbReference type="NCBI Taxonomy" id="425677"/>
    <lineage>
        <taxon>Bacteria</taxon>
        <taxon>Pseudomonadati</taxon>
        <taxon>Pseudomonadota</taxon>
        <taxon>Alphaproteobacteria</taxon>
        <taxon>Hyphomicrobiales</taxon>
        <taxon>Xanthobacteraceae</taxon>
        <taxon>Labrys</taxon>
    </lineage>
</organism>
<accession>A0ABU0JI11</accession>
<feature type="region of interest" description="Disordered" evidence="1">
    <location>
        <begin position="20"/>
        <end position="40"/>
    </location>
</feature>
<protein>
    <submittedName>
        <fullName evidence="2">Uncharacterized protein</fullName>
    </submittedName>
</protein>
<dbReference type="EMBL" id="JAUSVX010000019">
    <property type="protein sequence ID" value="MDQ0473899.1"/>
    <property type="molecule type" value="Genomic_DNA"/>
</dbReference>
<evidence type="ECO:0000313" key="3">
    <source>
        <dbReference type="Proteomes" id="UP001242480"/>
    </source>
</evidence>
<proteinExistence type="predicted"/>
<reference evidence="2 3" key="1">
    <citation type="submission" date="2023-07" db="EMBL/GenBank/DDBJ databases">
        <title>Genomic Encyclopedia of Type Strains, Phase IV (KMG-IV): sequencing the most valuable type-strain genomes for metagenomic binning, comparative biology and taxonomic classification.</title>
        <authorList>
            <person name="Goeker M."/>
        </authorList>
    </citation>
    <scope>NUCLEOTIDE SEQUENCE [LARGE SCALE GENOMIC DNA]</scope>
    <source>
        <strain evidence="2 3">DSM 19619</strain>
    </source>
</reference>
<dbReference type="RefSeq" id="WP_307282644.1">
    <property type="nucleotide sequence ID" value="NZ_JAUSVX010000019.1"/>
</dbReference>